<dbReference type="InterPro" id="IPR003423">
    <property type="entry name" value="OMP_efflux"/>
</dbReference>
<evidence type="ECO:0000256" key="6">
    <source>
        <dbReference type="ARBA" id="ARBA00023136"/>
    </source>
</evidence>
<dbReference type="PANTHER" id="PTHR30026">
    <property type="entry name" value="OUTER MEMBRANE PROTEIN TOLC"/>
    <property type="match status" value="1"/>
</dbReference>
<feature type="chain" id="PRO_5047309413" evidence="8">
    <location>
        <begin position="29"/>
        <end position="482"/>
    </location>
</feature>
<keyword evidence="8" id="KW-0732">Signal</keyword>
<dbReference type="PANTHER" id="PTHR30026:SF22">
    <property type="entry name" value="OUTER MEMBRANE EFFLUX PROTEIN"/>
    <property type="match status" value="1"/>
</dbReference>
<keyword evidence="3" id="KW-0813">Transport</keyword>
<dbReference type="GeneID" id="91974515"/>
<protein>
    <submittedName>
        <fullName evidence="9">TolC family outer membrane protein</fullName>
    </submittedName>
</protein>
<dbReference type="Pfam" id="PF02321">
    <property type="entry name" value="OEP"/>
    <property type="match status" value="2"/>
</dbReference>
<evidence type="ECO:0000313" key="10">
    <source>
        <dbReference type="Proteomes" id="UP000344450"/>
    </source>
</evidence>
<dbReference type="Gene3D" id="1.20.1600.10">
    <property type="entry name" value="Outer membrane efflux proteins (OEP)"/>
    <property type="match status" value="1"/>
</dbReference>
<dbReference type="EMBL" id="CP045845">
    <property type="protein sequence ID" value="QGH31624.1"/>
    <property type="molecule type" value="Genomic_DNA"/>
</dbReference>
<evidence type="ECO:0000256" key="4">
    <source>
        <dbReference type="ARBA" id="ARBA00022452"/>
    </source>
</evidence>
<keyword evidence="10" id="KW-1185">Reference proteome</keyword>
<reference evidence="9 10" key="1">
    <citation type="submission" date="2019-10" db="EMBL/GenBank/DDBJ databases">
        <title>Complete genome sequencing of drug resistant plasmids in Kluyvera intermedia.</title>
        <authorList>
            <person name="Ke C."/>
            <person name="Jian S."/>
        </authorList>
    </citation>
    <scope>NUCLEOTIDE SEQUENCE [LARGE SCALE GENOMIC DNA]</scope>
    <source>
        <strain evidence="9 10">N2-1</strain>
    </source>
</reference>
<keyword evidence="5" id="KW-0812">Transmembrane</keyword>
<evidence type="ECO:0000256" key="7">
    <source>
        <dbReference type="ARBA" id="ARBA00023237"/>
    </source>
</evidence>
<dbReference type="InterPro" id="IPR010130">
    <property type="entry name" value="T1SS_OMP_TolC"/>
</dbReference>
<keyword evidence="4" id="KW-1134">Transmembrane beta strand</keyword>
<sequence length="482" mass="53092">MGKQNRKHTRLLWLVACIQPFLLSDAWAVWGASETENTRQINPQKIVAEDELPNLKGRDPGMAMAAAPPAVLTVNQAVLRAVQWYPDIGTEAGKLFTSASKVDVARAKYYPQISGGMNNSVTNSYSNNNDYVPSLVLSLSQMLYDFGKVDSSVREANAEVAAQQATVLLSIDKIAHDTAAALVQVQGYQELVAIASEQLNSLTQLGKLANQRNSEGASSLSDVVQTDARIEGARATLTQYQASLERWRATLITYLGWNSIGTVSNEFPTSLGKSCHVADINDQLVPSVLAARARVNQAAAQLAGAEAQMKPTISLEPEVTHYLNDRYSNSERLDRTQYAAYVRVKMPIYQGGGLTANRDAAQYSLDAATTAVRSAQLEVRQQLSAAQNESISLEQALQIQTRQQALTEKTRVLYQQQYLDLGSRPFLDVLNAEQEVYQARFTQQQTESQLRTLQLDCLYNTGRTRQQFALNNLSIQGVEIQP</sequence>
<keyword evidence="6" id="KW-0472">Membrane</keyword>
<dbReference type="RefSeq" id="WP_153743746.1">
    <property type="nucleotide sequence ID" value="NZ_CP045843.1"/>
</dbReference>
<name>A0ABX6DV06_KLUIN</name>
<gene>
    <name evidence="9" type="ORF">GHC21_18975</name>
</gene>
<feature type="signal peptide" evidence="8">
    <location>
        <begin position="1"/>
        <end position="28"/>
    </location>
</feature>
<dbReference type="InterPro" id="IPR051906">
    <property type="entry name" value="TolC-like"/>
</dbReference>
<evidence type="ECO:0000313" key="9">
    <source>
        <dbReference type="EMBL" id="QGH31624.1"/>
    </source>
</evidence>
<evidence type="ECO:0000256" key="3">
    <source>
        <dbReference type="ARBA" id="ARBA00022448"/>
    </source>
</evidence>
<dbReference type="SUPFAM" id="SSF56954">
    <property type="entry name" value="Outer membrane efflux proteins (OEP)"/>
    <property type="match status" value="1"/>
</dbReference>
<comment type="similarity">
    <text evidence="2">Belongs to the outer membrane factor (OMF) (TC 1.B.17) family.</text>
</comment>
<organism evidence="9 10">
    <name type="scientific">Kluyvera intermedia</name>
    <name type="common">Enterobacter intermedius</name>
    <dbReference type="NCBI Taxonomy" id="61648"/>
    <lineage>
        <taxon>Bacteria</taxon>
        <taxon>Pseudomonadati</taxon>
        <taxon>Pseudomonadota</taxon>
        <taxon>Gammaproteobacteria</taxon>
        <taxon>Enterobacterales</taxon>
        <taxon>Enterobacteriaceae</taxon>
        <taxon>Kluyvera</taxon>
    </lineage>
</organism>
<dbReference type="Proteomes" id="UP000344450">
    <property type="component" value="Chromosome"/>
</dbReference>
<evidence type="ECO:0000256" key="8">
    <source>
        <dbReference type="SAM" id="SignalP"/>
    </source>
</evidence>
<evidence type="ECO:0000256" key="5">
    <source>
        <dbReference type="ARBA" id="ARBA00022692"/>
    </source>
</evidence>
<keyword evidence="7" id="KW-0998">Cell outer membrane</keyword>
<dbReference type="NCBIfam" id="TIGR01844">
    <property type="entry name" value="type_I_sec_TolC"/>
    <property type="match status" value="1"/>
</dbReference>
<evidence type="ECO:0000256" key="1">
    <source>
        <dbReference type="ARBA" id="ARBA00004442"/>
    </source>
</evidence>
<accession>A0ABX6DV06</accession>
<proteinExistence type="inferred from homology"/>
<comment type="subcellular location">
    <subcellularLocation>
        <location evidence="1">Cell outer membrane</location>
    </subcellularLocation>
</comment>
<evidence type="ECO:0000256" key="2">
    <source>
        <dbReference type="ARBA" id="ARBA00007613"/>
    </source>
</evidence>